<accession>A0ABP8CKH9</accession>
<sequence length="695" mass="69288">MVGLVVLAGGVIVGASRRGGDEPIDSGETVLPGVVAVGSLFAADPAAATDGLVQELSDVASTGSTVVAAGSASAGGPGGSRARFLVSTDAGHKWSVADVRAANGSMPPSGDSPRHVSGWSGHWIAFGTSSGGGAVAWTSRDAATWTRHQLGAAFTPSDRVTGVTRTRGGFVAVGVSGGRAVVWTSADGAAWQRTAGIPGAASLDGVTSFADILVTHGASARKVTKKKGKKKVTRTVRSDGLWRSTDAGKTWTPVTVPQAQGSYGPIKGLTFGPGGFAVVREGRRATGPKNRRRLARFGVLFTSADGQRWQAASRFGGSGVELFGGAPDGGLAVLVRGAKGAHAVLRTDDGRAWRPGGTVAARVDSSGLAVADGTLVIAGREGGDAYLSGVDLRTVPGAVRPERSIRALAAGPDRGVAVGSTNGGSAIWTAPDGHAWSRARFPAAPGWLSDVVRGGKGWLAVGRTSGSAPGPLAMTSQDGSLWERSEFPGGPPPVAAASGPSGYVAVGLGAAWRSTDLTTWTRTALTGAAADVTATTRGYVAVGGSDTAPAVWTSPDGASWTPAKLPSGLATGRLTQVAAHGDALVAIGAGATALVSTDGGTTWTPQPLGAGITATAVTATQAGFVLAASTSGQDGAVLASADGVSWRLLQVPGLSGPGGQHLTALTTTGLAVLGTGVMVDARSETPLLWWAPVPE</sequence>
<dbReference type="Gene3D" id="2.130.10.10">
    <property type="entry name" value="YVTN repeat-like/Quinoprotein amine dehydrogenase"/>
    <property type="match status" value="2"/>
</dbReference>
<keyword evidence="2" id="KW-1185">Reference proteome</keyword>
<gene>
    <name evidence="1" type="ORF">GCM10022254_65220</name>
</gene>
<protein>
    <recommendedName>
        <fullName evidence="3">Exo-alpha-sialidase</fullName>
    </recommendedName>
</protein>
<evidence type="ECO:0000313" key="1">
    <source>
        <dbReference type="EMBL" id="GAA4240468.1"/>
    </source>
</evidence>
<dbReference type="Proteomes" id="UP001501710">
    <property type="component" value="Unassembled WGS sequence"/>
</dbReference>
<proteinExistence type="predicted"/>
<evidence type="ECO:0000313" key="2">
    <source>
        <dbReference type="Proteomes" id="UP001501710"/>
    </source>
</evidence>
<organism evidence="1 2">
    <name type="scientific">Actinomadura meridiana</name>
    <dbReference type="NCBI Taxonomy" id="559626"/>
    <lineage>
        <taxon>Bacteria</taxon>
        <taxon>Bacillati</taxon>
        <taxon>Actinomycetota</taxon>
        <taxon>Actinomycetes</taxon>
        <taxon>Streptosporangiales</taxon>
        <taxon>Thermomonosporaceae</taxon>
        <taxon>Actinomadura</taxon>
    </lineage>
</organism>
<dbReference type="EMBL" id="BAABAS010000026">
    <property type="protein sequence ID" value="GAA4240468.1"/>
    <property type="molecule type" value="Genomic_DNA"/>
</dbReference>
<name>A0ABP8CKH9_9ACTN</name>
<comment type="caution">
    <text evidence="1">The sequence shown here is derived from an EMBL/GenBank/DDBJ whole genome shotgun (WGS) entry which is preliminary data.</text>
</comment>
<evidence type="ECO:0008006" key="3">
    <source>
        <dbReference type="Google" id="ProtNLM"/>
    </source>
</evidence>
<dbReference type="SUPFAM" id="SSF110296">
    <property type="entry name" value="Oligoxyloglucan reducing end-specific cellobiohydrolase"/>
    <property type="match status" value="2"/>
</dbReference>
<dbReference type="InterPro" id="IPR015943">
    <property type="entry name" value="WD40/YVTN_repeat-like_dom_sf"/>
</dbReference>
<reference evidence="2" key="1">
    <citation type="journal article" date="2019" name="Int. J. Syst. Evol. Microbiol.">
        <title>The Global Catalogue of Microorganisms (GCM) 10K type strain sequencing project: providing services to taxonomists for standard genome sequencing and annotation.</title>
        <authorList>
            <consortium name="The Broad Institute Genomics Platform"/>
            <consortium name="The Broad Institute Genome Sequencing Center for Infectious Disease"/>
            <person name="Wu L."/>
            <person name="Ma J."/>
        </authorList>
    </citation>
    <scope>NUCLEOTIDE SEQUENCE [LARGE SCALE GENOMIC DNA]</scope>
    <source>
        <strain evidence="2">JCM 17440</strain>
    </source>
</reference>